<reference evidence="2 3" key="1">
    <citation type="submission" date="2019-04" db="EMBL/GenBank/DDBJ databases">
        <title>Complete genome sequence of Agrobacterium tumefaciens CFBP7129.</title>
        <authorList>
            <person name="Haryono M."/>
            <person name="Lin Y.-C."/>
            <person name="Lai E.-M."/>
            <person name="Kuo C.-H."/>
        </authorList>
    </citation>
    <scope>NUCLEOTIDE SEQUENCE [LARGE SCALE GENOMIC DNA]</scope>
    <source>
        <strain evidence="2 3">CFBP7129</strain>
    </source>
</reference>
<gene>
    <name evidence="2" type="ORF">CFBP7129_03200</name>
</gene>
<dbReference type="RefSeq" id="WP_137003119.1">
    <property type="nucleotide sequence ID" value="NZ_CP039922.1"/>
</dbReference>
<dbReference type="InterPro" id="IPR008972">
    <property type="entry name" value="Cupredoxin"/>
</dbReference>
<protein>
    <submittedName>
        <fullName evidence="2">Uncharacterized protein</fullName>
    </submittedName>
</protein>
<dbReference type="AlphaFoldDB" id="A0A4D7YPC9"/>
<sequence length="153" mass="16054">MNDASKLVCLLGLTMTFASPNLAAADPGHGELTVLVTVENGALTLQYHEPGKGLEGDPSMQCAVGDKITLPAGGVVNLQFISADVPYSFEIAGYVEKLDIVPGLVSYSEIVTPAEAGQVSAVLQTHAEGSKKVLAVRFRSDLNAFDSRMFCAP</sequence>
<evidence type="ECO:0000313" key="3">
    <source>
        <dbReference type="Proteomes" id="UP000298649"/>
    </source>
</evidence>
<evidence type="ECO:0000256" key="1">
    <source>
        <dbReference type="SAM" id="SignalP"/>
    </source>
</evidence>
<accession>A0A4D7YPC9</accession>
<evidence type="ECO:0000313" key="2">
    <source>
        <dbReference type="EMBL" id="QCL93304.1"/>
    </source>
</evidence>
<feature type="signal peptide" evidence="1">
    <location>
        <begin position="1"/>
        <end position="24"/>
    </location>
</feature>
<keyword evidence="1" id="KW-0732">Signal</keyword>
<dbReference type="Gene3D" id="2.60.40.420">
    <property type="entry name" value="Cupredoxins - blue copper proteins"/>
    <property type="match status" value="1"/>
</dbReference>
<dbReference type="SUPFAM" id="SSF49503">
    <property type="entry name" value="Cupredoxins"/>
    <property type="match status" value="1"/>
</dbReference>
<dbReference type="EMBL" id="CP039922">
    <property type="protein sequence ID" value="QCL93304.1"/>
    <property type="molecule type" value="Genomic_DNA"/>
</dbReference>
<feature type="chain" id="PRO_5020280299" evidence="1">
    <location>
        <begin position="25"/>
        <end position="153"/>
    </location>
</feature>
<name>A0A4D7YPC9_AGRTU</name>
<proteinExistence type="predicted"/>
<dbReference type="Proteomes" id="UP000298649">
    <property type="component" value="Chromosome circular"/>
</dbReference>
<organism evidence="2 3">
    <name type="scientific">Agrobacterium tumefaciens</name>
    <dbReference type="NCBI Taxonomy" id="358"/>
    <lineage>
        <taxon>Bacteria</taxon>
        <taxon>Pseudomonadati</taxon>
        <taxon>Pseudomonadota</taxon>
        <taxon>Alphaproteobacteria</taxon>
        <taxon>Hyphomicrobiales</taxon>
        <taxon>Rhizobiaceae</taxon>
        <taxon>Rhizobium/Agrobacterium group</taxon>
        <taxon>Agrobacterium</taxon>
        <taxon>Agrobacterium tumefaciens complex</taxon>
    </lineage>
</organism>